<reference evidence="3" key="1">
    <citation type="journal article" date="2013" name="Genome">
        <title>Draft Genome Sequence of a Thermophilic Member of the Bacillaceae, Anoxybacillus flavithermus Strain Kn10, Isolated from the Kan-nawa Hot Spring in Japan.</title>
        <authorList>
            <person name="Matsutani M."/>
            <person name="Shirakihara Y."/>
            <person name="Imada K."/>
            <person name="Yakushi T."/>
            <person name="Matsushita K."/>
        </authorList>
    </citation>
    <scope>NUCLEOTIDE SEQUENCE [LARGE SCALE GENOMIC DNA]</scope>
    <source>
        <strain evidence="3">NBRC 109594</strain>
    </source>
</reference>
<keyword evidence="1" id="KW-1133">Transmembrane helix</keyword>
<dbReference type="EMBL" id="BARH01000002">
    <property type="protein sequence ID" value="GAC89835.1"/>
    <property type="molecule type" value="Genomic_DNA"/>
</dbReference>
<evidence type="ECO:0000256" key="1">
    <source>
        <dbReference type="SAM" id="Phobius"/>
    </source>
</evidence>
<organism evidence="2 3">
    <name type="scientific">Anoxybacillus flavithermus NBRC 109594</name>
    <dbReference type="NCBI Taxonomy" id="1315967"/>
    <lineage>
        <taxon>Bacteria</taxon>
        <taxon>Bacillati</taxon>
        <taxon>Bacillota</taxon>
        <taxon>Bacilli</taxon>
        <taxon>Bacillales</taxon>
        <taxon>Anoxybacillaceae</taxon>
        <taxon>Anoxybacillus</taxon>
    </lineage>
</organism>
<evidence type="ECO:0000313" key="2">
    <source>
        <dbReference type="EMBL" id="GAC89835.1"/>
    </source>
</evidence>
<proteinExistence type="predicted"/>
<name>R4FAP6_9BACL</name>
<feature type="transmembrane region" description="Helical" evidence="1">
    <location>
        <begin position="17"/>
        <end position="41"/>
    </location>
</feature>
<sequence>MIEHPLFSNEMSSPGSIVVFTAIFLIIYMFHLFISWLHYMIANKMTGSMKKKIIVFDLLGLVLLLIVYVFLQVEIVWLLFLSFVFLSFPSCKRG</sequence>
<dbReference type="AlphaFoldDB" id="R4FAP6"/>
<evidence type="ECO:0000313" key="3">
    <source>
        <dbReference type="Proteomes" id="UP000013057"/>
    </source>
</evidence>
<comment type="caution">
    <text evidence="2">The sequence shown here is derived from an EMBL/GenBank/DDBJ whole genome shotgun (WGS) entry which is preliminary data.</text>
</comment>
<accession>R4FAP6</accession>
<keyword evidence="1" id="KW-0812">Transmembrane</keyword>
<gene>
    <name evidence="2" type="ORF">KN10_0271</name>
</gene>
<protein>
    <submittedName>
        <fullName evidence="2">Chloroquine resistance marker protein</fullName>
    </submittedName>
</protein>
<feature type="transmembrane region" description="Helical" evidence="1">
    <location>
        <begin position="53"/>
        <end position="69"/>
    </location>
</feature>
<keyword evidence="1" id="KW-0472">Membrane</keyword>
<dbReference type="Proteomes" id="UP000013057">
    <property type="component" value="Unassembled WGS sequence"/>
</dbReference>